<protein>
    <recommendedName>
        <fullName evidence="4">Transmembrane protein 243</fullName>
    </recommendedName>
</protein>
<evidence type="ECO:0000313" key="3">
    <source>
        <dbReference type="Proteomes" id="UP000027135"/>
    </source>
</evidence>
<dbReference type="InParanoid" id="A0A067R7A1"/>
<dbReference type="Pfam" id="PF10856">
    <property type="entry name" value="DUF2678"/>
    <property type="match status" value="1"/>
</dbReference>
<feature type="transmembrane region" description="Helical" evidence="1">
    <location>
        <begin position="96"/>
        <end position="115"/>
    </location>
</feature>
<keyword evidence="1" id="KW-1133">Transmembrane helix</keyword>
<dbReference type="EMBL" id="KK852655">
    <property type="protein sequence ID" value="KDR19322.1"/>
    <property type="molecule type" value="Genomic_DNA"/>
</dbReference>
<accession>A0A067R7A1</accession>
<gene>
    <name evidence="2" type="ORF">L798_06119</name>
</gene>
<keyword evidence="3" id="KW-1185">Reference proteome</keyword>
<reference evidence="2 3" key="1">
    <citation type="journal article" date="2014" name="Nat. Commun.">
        <title>Molecular traces of alternative social organization in a termite genome.</title>
        <authorList>
            <person name="Terrapon N."/>
            <person name="Li C."/>
            <person name="Robertson H.M."/>
            <person name="Ji L."/>
            <person name="Meng X."/>
            <person name="Booth W."/>
            <person name="Chen Z."/>
            <person name="Childers C.P."/>
            <person name="Glastad K.M."/>
            <person name="Gokhale K."/>
            <person name="Gowin J."/>
            <person name="Gronenberg W."/>
            <person name="Hermansen R.A."/>
            <person name="Hu H."/>
            <person name="Hunt B.G."/>
            <person name="Huylmans A.K."/>
            <person name="Khalil S.M."/>
            <person name="Mitchell R.D."/>
            <person name="Munoz-Torres M.C."/>
            <person name="Mustard J.A."/>
            <person name="Pan H."/>
            <person name="Reese J.T."/>
            <person name="Scharf M.E."/>
            <person name="Sun F."/>
            <person name="Vogel H."/>
            <person name="Xiao J."/>
            <person name="Yang W."/>
            <person name="Yang Z."/>
            <person name="Yang Z."/>
            <person name="Zhou J."/>
            <person name="Zhu J."/>
            <person name="Brent C.S."/>
            <person name="Elsik C.G."/>
            <person name="Goodisman M.A."/>
            <person name="Liberles D.A."/>
            <person name="Roe R.M."/>
            <person name="Vargo E.L."/>
            <person name="Vilcinskas A."/>
            <person name="Wang J."/>
            <person name="Bornberg-Bauer E."/>
            <person name="Korb J."/>
            <person name="Zhang G."/>
            <person name="Liebig J."/>
        </authorList>
    </citation>
    <scope>NUCLEOTIDE SEQUENCE [LARGE SCALE GENOMIC DNA]</scope>
    <source>
        <tissue evidence="2">Whole organism</tissue>
    </source>
</reference>
<dbReference type="PANTHER" id="PTHR28603">
    <property type="entry name" value="TRANSMEMBRANE PROTEIN 243"/>
    <property type="match status" value="1"/>
</dbReference>
<feature type="transmembrane region" description="Helical" evidence="1">
    <location>
        <begin position="31"/>
        <end position="52"/>
    </location>
</feature>
<dbReference type="PANTHER" id="PTHR28603:SF1">
    <property type="entry name" value="TRANSMEMBRANE PROTEIN 243"/>
    <property type="match status" value="1"/>
</dbReference>
<organism evidence="2 3">
    <name type="scientific">Zootermopsis nevadensis</name>
    <name type="common">Dampwood termite</name>
    <dbReference type="NCBI Taxonomy" id="136037"/>
    <lineage>
        <taxon>Eukaryota</taxon>
        <taxon>Metazoa</taxon>
        <taxon>Ecdysozoa</taxon>
        <taxon>Arthropoda</taxon>
        <taxon>Hexapoda</taxon>
        <taxon>Insecta</taxon>
        <taxon>Pterygota</taxon>
        <taxon>Neoptera</taxon>
        <taxon>Polyneoptera</taxon>
        <taxon>Dictyoptera</taxon>
        <taxon>Blattodea</taxon>
        <taxon>Blattoidea</taxon>
        <taxon>Termitoidae</taxon>
        <taxon>Termopsidae</taxon>
        <taxon>Zootermopsis</taxon>
    </lineage>
</organism>
<evidence type="ECO:0008006" key="4">
    <source>
        <dbReference type="Google" id="ProtNLM"/>
    </source>
</evidence>
<dbReference type="Proteomes" id="UP000027135">
    <property type="component" value="Unassembled WGS sequence"/>
</dbReference>
<sequence length="118" mass="13069">MASGYQAVDGFPVTPDVPLFGAAEQSSGARLINVIVGFITVFVVFFTMISAFVYDENSNRGLNITLAIIVAMICASHLLLIFWYRQGDVDPKFKKLIYYNAFCIILLCICANIYFHGA</sequence>
<feature type="transmembrane region" description="Helical" evidence="1">
    <location>
        <begin position="64"/>
        <end position="84"/>
    </location>
</feature>
<dbReference type="AlphaFoldDB" id="A0A067R7A1"/>
<dbReference type="OMA" id="HAMLIHW"/>
<proteinExistence type="predicted"/>
<evidence type="ECO:0000256" key="1">
    <source>
        <dbReference type="SAM" id="Phobius"/>
    </source>
</evidence>
<dbReference type="InterPro" id="IPR022564">
    <property type="entry name" value="DUF2678"/>
</dbReference>
<evidence type="ECO:0000313" key="2">
    <source>
        <dbReference type="EMBL" id="KDR19322.1"/>
    </source>
</evidence>
<keyword evidence="1" id="KW-0472">Membrane</keyword>
<keyword evidence="1" id="KW-0812">Transmembrane</keyword>
<dbReference type="eggNOG" id="ENOG502RZ1F">
    <property type="taxonomic scope" value="Eukaryota"/>
</dbReference>
<name>A0A067R7A1_ZOONE</name>